<feature type="transmembrane region" description="Helical" evidence="6">
    <location>
        <begin position="125"/>
        <end position="147"/>
    </location>
</feature>
<evidence type="ECO:0000256" key="2">
    <source>
        <dbReference type="ARBA" id="ARBA00022692"/>
    </source>
</evidence>
<evidence type="ECO:0000256" key="4">
    <source>
        <dbReference type="ARBA" id="ARBA00023136"/>
    </source>
</evidence>
<feature type="domain" description="O-antigen ligase-related" evidence="7">
    <location>
        <begin position="211"/>
        <end position="400"/>
    </location>
</feature>
<keyword evidence="3 6" id="KW-1133">Transmembrane helix</keyword>
<evidence type="ECO:0000256" key="1">
    <source>
        <dbReference type="ARBA" id="ARBA00004141"/>
    </source>
</evidence>
<dbReference type="InterPro" id="IPR051533">
    <property type="entry name" value="WaaL-like"/>
</dbReference>
<feature type="region of interest" description="Disordered" evidence="5">
    <location>
        <begin position="301"/>
        <end position="320"/>
    </location>
</feature>
<evidence type="ECO:0000313" key="9">
    <source>
        <dbReference type="Proteomes" id="UP000250003"/>
    </source>
</evidence>
<evidence type="ECO:0000256" key="6">
    <source>
        <dbReference type="SAM" id="Phobius"/>
    </source>
</evidence>
<feature type="transmembrane region" description="Helical" evidence="6">
    <location>
        <begin position="227"/>
        <end position="245"/>
    </location>
</feature>
<dbReference type="PANTHER" id="PTHR37422">
    <property type="entry name" value="TEICHURONIC ACID BIOSYNTHESIS PROTEIN TUAE"/>
    <property type="match status" value="1"/>
</dbReference>
<dbReference type="InterPro" id="IPR007016">
    <property type="entry name" value="O-antigen_ligase-rel_domated"/>
</dbReference>
<dbReference type="AlphaFoldDB" id="A0A2Z4U954"/>
<feature type="transmembrane region" description="Helical" evidence="6">
    <location>
        <begin position="205"/>
        <end position="221"/>
    </location>
</feature>
<dbReference type="GO" id="GO:0016020">
    <property type="term" value="C:membrane"/>
    <property type="evidence" value="ECO:0007669"/>
    <property type="project" value="UniProtKB-SubCell"/>
</dbReference>
<accession>A0A2Z4U954</accession>
<dbReference type="Pfam" id="PF04932">
    <property type="entry name" value="Wzy_C"/>
    <property type="match status" value="1"/>
</dbReference>
<dbReference type="KEGG" id="blau:DQQ01_04730"/>
<feature type="transmembrane region" description="Helical" evidence="6">
    <location>
        <begin position="96"/>
        <end position="113"/>
    </location>
</feature>
<feature type="transmembrane region" description="Helical" evidence="6">
    <location>
        <begin position="181"/>
        <end position="198"/>
    </location>
</feature>
<protein>
    <recommendedName>
        <fullName evidence="7">O-antigen ligase-related domain-containing protein</fullName>
    </recommendedName>
</protein>
<evidence type="ECO:0000256" key="3">
    <source>
        <dbReference type="ARBA" id="ARBA00022989"/>
    </source>
</evidence>
<evidence type="ECO:0000259" key="7">
    <source>
        <dbReference type="Pfam" id="PF04932"/>
    </source>
</evidence>
<feature type="transmembrane region" description="Helical" evidence="6">
    <location>
        <begin position="39"/>
        <end position="59"/>
    </location>
</feature>
<feature type="transmembrane region" description="Helical" evidence="6">
    <location>
        <begin position="12"/>
        <end position="33"/>
    </location>
</feature>
<keyword evidence="9" id="KW-1185">Reference proteome</keyword>
<sequence>MKFVKKEYIRYLEWAFKLSYLLLGLVTFNSFLYDSPVQPFLVKACLVLGVLTLLGRIIYWKDYIKTPYLAVLSLFCVSFFVTILANREYGQVSGDIKWLIWTGILFFLLYMCDTKRNTEAYKKEFILFSHILIVWNAISSAASLFLMSQLYHEKWFTASGELMLAGFQWGRLWGVYTDPNYGSVFSVVVILLCVFYIRRYKTWKKIPYAGVVVLSYLYIVFSDSRTAEVAMIISAVFWILLNTVYKKKAVKEFLVRMIIAVFFSVVFLAGTSGIKKEYNTEIQRQINEIEAKKNTVQNGVQNHADKNKTNGKKQQQVGRAQDLEKDVTNGRIALWESGVEVWKTSPVLGVGYNSFIPYVLKNLPETYAVHNSQGTNYVSLHNEFINILAYQGILGIGVFLIFILLLFLLWAKVIRKIEEKDRDYIAVLSACVLAIGVSMVFLLEGLYTNSPGTFILWSFAGYIAHYCRKTGKAEP</sequence>
<feature type="transmembrane region" description="Helical" evidence="6">
    <location>
        <begin position="66"/>
        <end position="84"/>
    </location>
</feature>
<dbReference type="OrthoDB" id="1903878at2"/>
<keyword evidence="2 6" id="KW-0812">Transmembrane</keyword>
<dbReference type="Proteomes" id="UP000250003">
    <property type="component" value="Chromosome"/>
</dbReference>
<feature type="transmembrane region" description="Helical" evidence="6">
    <location>
        <begin position="423"/>
        <end position="443"/>
    </location>
</feature>
<evidence type="ECO:0000256" key="5">
    <source>
        <dbReference type="SAM" id="MobiDB-lite"/>
    </source>
</evidence>
<feature type="transmembrane region" description="Helical" evidence="6">
    <location>
        <begin position="257"/>
        <end position="274"/>
    </location>
</feature>
<feature type="transmembrane region" description="Helical" evidence="6">
    <location>
        <begin position="387"/>
        <end position="411"/>
    </location>
</feature>
<gene>
    <name evidence="8" type="ORF">DQQ01_04730</name>
</gene>
<proteinExistence type="predicted"/>
<evidence type="ECO:0000313" key="8">
    <source>
        <dbReference type="EMBL" id="AWY97566.1"/>
    </source>
</evidence>
<organism evidence="8 9">
    <name type="scientific">Blautia argi</name>
    <dbReference type="NCBI Taxonomy" id="1912897"/>
    <lineage>
        <taxon>Bacteria</taxon>
        <taxon>Bacillati</taxon>
        <taxon>Bacillota</taxon>
        <taxon>Clostridia</taxon>
        <taxon>Lachnospirales</taxon>
        <taxon>Lachnospiraceae</taxon>
        <taxon>Blautia</taxon>
    </lineage>
</organism>
<comment type="subcellular location">
    <subcellularLocation>
        <location evidence="1">Membrane</location>
        <topology evidence="1">Multi-pass membrane protein</topology>
    </subcellularLocation>
</comment>
<dbReference type="PANTHER" id="PTHR37422:SF23">
    <property type="entry name" value="TEICHURONIC ACID BIOSYNTHESIS PROTEIN TUAE"/>
    <property type="match status" value="1"/>
</dbReference>
<reference evidence="9" key="1">
    <citation type="submission" date="2018-06" db="EMBL/GenBank/DDBJ databases">
        <title>Description of Blautia argi sp. nov., a new anaerobic isolated from dog feces.</title>
        <authorList>
            <person name="Chang Y.-H."/>
            <person name="Paek J."/>
            <person name="Shin Y."/>
        </authorList>
    </citation>
    <scope>NUCLEOTIDE SEQUENCE [LARGE SCALE GENOMIC DNA]</scope>
    <source>
        <strain evidence="9">KCTC 15426</strain>
    </source>
</reference>
<dbReference type="EMBL" id="CP030280">
    <property type="protein sequence ID" value="AWY97566.1"/>
    <property type="molecule type" value="Genomic_DNA"/>
</dbReference>
<keyword evidence="4 6" id="KW-0472">Membrane</keyword>
<dbReference type="RefSeq" id="WP_111918827.1">
    <property type="nucleotide sequence ID" value="NZ_CAUWHR010000001.1"/>
</dbReference>
<name>A0A2Z4U954_9FIRM</name>